<organism evidence="2 3">
    <name type="scientific">Streptomyces evansiae</name>
    <dbReference type="NCBI Taxonomy" id="3075535"/>
    <lineage>
        <taxon>Bacteria</taxon>
        <taxon>Bacillati</taxon>
        <taxon>Actinomycetota</taxon>
        <taxon>Actinomycetes</taxon>
        <taxon>Kitasatosporales</taxon>
        <taxon>Streptomycetaceae</taxon>
        <taxon>Streptomyces</taxon>
    </lineage>
</organism>
<proteinExistence type="predicted"/>
<evidence type="ECO:0000313" key="2">
    <source>
        <dbReference type="EMBL" id="MDT0407769.1"/>
    </source>
</evidence>
<dbReference type="Proteomes" id="UP001183610">
    <property type="component" value="Unassembled WGS sequence"/>
</dbReference>
<keyword evidence="3" id="KW-1185">Reference proteome</keyword>
<feature type="region of interest" description="Disordered" evidence="1">
    <location>
        <begin position="108"/>
        <end position="154"/>
    </location>
</feature>
<name>A0ABU2QTL0_9ACTN</name>
<sequence>MTARYGFAAHPDALLDLRRLPEEIRDRALLELQRLVHGEGTAHPLRGALDGAHKVVLDPEARWRLVVEYRDTRYDLHHDQEVFLIAAGPRRGYTVYRDAQLRLGRINERDAPSPEQLAAARARSPHALRARNGRQAAASPRTELHRAAAPAHNR</sequence>
<reference evidence="3" key="1">
    <citation type="submission" date="2023-07" db="EMBL/GenBank/DDBJ databases">
        <title>30 novel species of actinomycetes from the DSMZ collection.</title>
        <authorList>
            <person name="Nouioui I."/>
        </authorList>
    </citation>
    <scope>NUCLEOTIDE SEQUENCE [LARGE SCALE GENOMIC DNA]</scope>
    <source>
        <strain evidence="3">DSM 41979</strain>
    </source>
</reference>
<protein>
    <submittedName>
        <fullName evidence="2">Uncharacterized protein</fullName>
    </submittedName>
</protein>
<dbReference type="EMBL" id="JAVRET010000002">
    <property type="protein sequence ID" value="MDT0407769.1"/>
    <property type="molecule type" value="Genomic_DNA"/>
</dbReference>
<feature type="compositionally biased region" description="Basic residues" evidence="1">
    <location>
        <begin position="123"/>
        <end position="132"/>
    </location>
</feature>
<dbReference type="RefSeq" id="WP_010262925.1">
    <property type="nucleotide sequence ID" value="NZ_JAVRET010000002.1"/>
</dbReference>
<gene>
    <name evidence="2" type="ORF">RM698_01720</name>
</gene>
<evidence type="ECO:0000256" key="1">
    <source>
        <dbReference type="SAM" id="MobiDB-lite"/>
    </source>
</evidence>
<comment type="caution">
    <text evidence="2">The sequence shown here is derived from an EMBL/GenBank/DDBJ whole genome shotgun (WGS) entry which is preliminary data.</text>
</comment>
<accession>A0ABU2QTL0</accession>
<evidence type="ECO:0000313" key="3">
    <source>
        <dbReference type="Proteomes" id="UP001183610"/>
    </source>
</evidence>